<dbReference type="InterPro" id="IPR018062">
    <property type="entry name" value="HTH_AraC-typ_CS"/>
</dbReference>
<keyword evidence="5" id="KW-0804">Transcription</keyword>
<dbReference type="Gene3D" id="2.60.120.280">
    <property type="entry name" value="Regulatory protein AraC"/>
    <property type="match status" value="1"/>
</dbReference>
<dbReference type="PROSITE" id="PS00041">
    <property type="entry name" value="HTH_ARAC_FAMILY_1"/>
    <property type="match status" value="1"/>
</dbReference>
<dbReference type="Gene3D" id="1.10.10.60">
    <property type="entry name" value="Homeodomain-like"/>
    <property type="match status" value="1"/>
</dbReference>
<dbReference type="PANTHER" id="PTHR46796:SF13">
    <property type="entry name" value="HTH-TYPE TRANSCRIPTIONAL ACTIVATOR RHAS"/>
    <property type="match status" value="1"/>
</dbReference>
<dbReference type="InterPro" id="IPR037923">
    <property type="entry name" value="HTH-like"/>
</dbReference>
<dbReference type="InterPro" id="IPR020449">
    <property type="entry name" value="Tscrpt_reg_AraC-type_HTH"/>
</dbReference>
<dbReference type="InterPro" id="IPR050204">
    <property type="entry name" value="AraC_XylS_family_regulators"/>
</dbReference>
<dbReference type="InterPro" id="IPR009057">
    <property type="entry name" value="Homeodomain-like_sf"/>
</dbReference>
<dbReference type="EMBL" id="CYZA01000002">
    <property type="protein sequence ID" value="CUN52407.1"/>
    <property type="molecule type" value="Genomic_DNA"/>
</dbReference>
<dbReference type="Pfam" id="PF12833">
    <property type="entry name" value="HTH_18"/>
    <property type="match status" value="1"/>
</dbReference>
<dbReference type="SUPFAM" id="SSF51215">
    <property type="entry name" value="Regulatory protein AraC"/>
    <property type="match status" value="1"/>
</dbReference>
<dbReference type="RefSeq" id="WP_055052664.1">
    <property type="nucleotide sequence ID" value="NZ_CYZA01000002.1"/>
</dbReference>
<sequence>MPNVKYTDSATFRCLENLKEGSLDISLIHTGKEHCPPGHICSMPRDEFIIHFVLDGTGFYSAGGQTRSLTPGQMFVIYPNEPVTYGADETHPWTYAWIGFRGIRAHSLVRECGFSKNQLVLPAPDQKIILKHIDYMLDHKQLSKANDLRRQAYLILLLAELADFHEKQSAQNKKNAKYAYSTSVYVELAIEYIKDMYQKGIGISDIADNIGISRAYLNSSFQKELGMSAQTFLIDYKMHKAASLLVSTSLSVKEIANNVGYEDQLVFSKAFKKKFGMSPKNYKTHKEMMDKFNEKQVDDPV</sequence>
<dbReference type="GO" id="GO:0043565">
    <property type="term" value="F:sequence-specific DNA binding"/>
    <property type="evidence" value="ECO:0007669"/>
    <property type="project" value="InterPro"/>
</dbReference>
<evidence type="ECO:0000256" key="3">
    <source>
        <dbReference type="ARBA" id="ARBA00023125"/>
    </source>
</evidence>
<dbReference type="InterPro" id="IPR003313">
    <property type="entry name" value="AraC-bd"/>
</dbReference>
<evidence type="ECO:0000256" key="4">
    <source>
        <dbReference type="ARBA" id="ARBA00023159"/>
    </source>
</evidence>
<evidence type="ECO:0000256" key="5">
    <source>
        <dbReference type="ARBA" id="ARBA00023163"/>
    </source>
</evidence>
<dbReference type="AlphaFoldDB" id="A0A173XNF5"/>
<feature type="domain" description="HTH araC/xylS-type" evidence="6">
    <location>
        <begin position="187"/>
        <end position="285"/>
    </location>
</feature>
<dbReference type="CDD" id="cd06986">
    <property type="entry name" value="cupin_MmsR-like_N"/>
    <property type="match status" value="1"/>
</dbReference>
<protein>
    <submittedName>
        <fullName evidence="7">Bacillibactin transport regulator</fullName>
    </submittedName>
</protein>
<reference evidence="7 8" key="1">
    <citation type="submission" date="2015-09" db="EMBL/GenBank/DDBJ databases">
        <authorList>
            <consortium name="Pathogen Informatics"/>
        </authorList>
    </citation>
    <scope>NUCLEOTIDE SEQUENCE [LARGE SCALE GENOMIC DNA]</scope>
    <source>
        <strain evidence="7 8">2789STDY5608838</strain>
    </source>
</reference>
<evidence type="ECO:0000313" key="7">
    <source>
        <dbReference type="EMBL" id="CUN52407.1"/>
    </source>
</evidence>
<proteinExistence type="predicted"/>
<evidence type="ECO:0000259" key="6">
    <source>
        <dbReference type="PROSITE" id="PS01124"/>
    </source>
</evidence>
<gene>
    <name evidence="7" type="primary">btr_1</name>
    <name evidence="7" type="ORF">ERS852395_00575</name>
</gene>
<keyword evidence="3" id="KW-0238">DNA-binding</keyword>
<dbReference type="PANTHER" id="PTHR46796">
    <property type="entry name" value="HTH-TYPE TRANSCRIPTIONAL ACTIVATOR RHAS-RELATED"/>
    <property type="match status" value="1"/>
</dbReference>
<dbReference type="PROSITE" id="PS01124">
    <property type="entry name" value="HTH_ARAC_FAMILY_2"/>
    <property type="match status" value="1"/>
</dbReference>
<dbReference type="InterPro" id="IPR018060">
    <property type="entry name" value="HTH_AraC"/>
</dbReference>
<dbReference type="SMART" id="SM00342">
    <property type="entry name" value="HTH_ARAC"/>
    <property type="match status" value="1"/>
</dbReference>
<dbReference type="Proteomes" id="UP000095447">
    <property type="component" value="Unassembled WGS sequence"/>
</dbReference>
<evidence type="ECO:0000256" key="2">
    <source>
        <dbReference type="ARBA" id="ARBA00023015"/>
    </source>
</evidence>
<accession>A0A173XNF5</accession>
<keyword evidence="1" id="KW-0963">Cytoplasm</keyword>
<name>A0A173XNF5_9FIRM</name>
<dbReference type="GO" id="GO:0003700">
    <property type="term" value="F:DNA-binding transcription factor activity"/>
    <property type="evidence" value="ECO:0007669"/>
    <property type="project" value="InterPro"/>
</dbReference>
<dbReference type="SUPFAM" id="SSF46689">
    <property type="entry name" value="Homeodomain-like"/>
    <property type="match status" value="2"/>
</dbReference>
<dbReference type="PRINTS" id="PR00032">
    <property type="entry name" value="HTHARAC"/>
</dbReference>
<evidence type="ECO:0000313" key="8">
    <source>
        <dbReference type="Proteomes" id="UP000095447"/>
    </source>
</evidence>
<keyword evidence="4" id="KW-0010">Activator</keyword>
<keyword evidence="2" id="KW-0805">Transcription regulation</keyword>
<organism evidence="7 8">
    <name type="scientific">Blautia obeum</name>
    <dbReference type="NCBI Taxonomy" id="40520"/>
    <lineage>
        <taxon>Bacteria</taxon>
        <taxon>Bacillati</taxon>
        <taxon>Bacillota</taxon>
        <taxon>Clostridia</taxon>
        <taxon>Lachnospirales</taxon>
        <taxon>Lachnospiraceae</taxon>
        <taxon>Blautia</taxon>
    </lineage>
</organism>
<dbReference type="Pfam" id="PF02311">
    <property type="entry name" value="AraC_binding"/>
    <property type="match status" value="1"/>
</dbReference>
<evidence type="ECO:0000256" key="1">
    <source>
        <dbReference type="ARBA" id="ARBA00022490"/>
    </source>
</evidence>